<dbReference type="AlphaFoldDB" id="F8NGK6"/>
<proteinExistence type="predicted"/>
<sequence length="481" mass="52574">MLRSAPLPEATPHFHEHLQDPALQQYWAQLSNHPYPLPPLHQQGGISSGFPYDSFSFPAQQAVDTGNSTHQRDAYNTPPGFSSSLVHPVDHSQPVYSMHQEFTLQTHPYPAGYPPSLPVSTGTHLSGQPDLGDVSVPDPAFGRLSNFGSREYFEYPLDITSDSHMSSSNSVILRSMGEDRGPVSQLSPIREISLRSQFPPVDGFQSSPRGAPSQRPSPVIFSLGNEYPPYSHPTPVASVASDSHLNAGPLSVNPALSGSSSGTANRPSSSSPTTKRAPDPDILDVQAQTGRRVIPRYEGSSDAGTSYNMTAVPSSAGFIGPTVPRMPYSSRVFSTTSGAQGPIRFYFADPRENGIPLRADFTRRADKMEGHEVHVLNDASSSITLRIDWPGYDAWSRQVRSKNWRKKPGPLTRVELARRVASAVQEFIEEKQDEPVPAAHARWKVGPDGIRDTDLVLVALHQVSKGSWQPEVRLNRPLGLR</sequence>
<dbReference type="RefSeq" id="XP_007313330.1">
    <property type="nucleotide sequence ID" value="XM_007313268.1"/>
</dbReference>
<dbReference type="HOGENOM" id="CLU_047591_0_0_1"/>
<dbReference type="GeneID" id="18817322"/>
<dbReference type="EMBL" id="GL945429">
    <property type="protein sequence ID" value="EGO29088.1"/>
    <property type="molecule type" value="Genomic_DNA"/>
</dbReference>
<protein>
    <submittedName>
        <fullName evidence="2">Uncharacterized protein</fullName>
    </submittedName>
</protein>
<dbReference type="OrthoDB" id="3269405at2759"/>
<feature type="region of interest" description="Disordered" evidence="1">
    <location>
        <begin position="179"/>
        <end position="226"/>
    </location>
</feature>
<evidence type="ECO:0000256" key="1">
    <source>
        <dbReference type="SAM" id="MobiDB-lite"/>
    </source>
</evidence>
<name>F8NGK6_SERL9</name>
<gene>
    <name evidence="2" type="ORF">SERLADRAFT_456404</name>
</gene>
<feature type="compositionally biased region" description="Polar residues" evidence="1">
    <location>
        <begin position="254"/>
        <end position="274"/>
    </location>
</feature>
<evidence type="ECO:0000313" key="2">
    <source>
        <dbReference type="EMBL" id="EGO29088.1"/>
    </source>
</evidence>
<accession>F8NGK6</accession>
<dbReference type="KEGG" id="sla:SERLADRAFT_456404"/>
<feature type="region of interest" description="Disordered" evidence="1">
    <location>
        <begin position="248"/>
        <end position="302"/>
    </location>
</feature>
<dbReference type="Proteomes" id="UP000008064">
    <property type="component" value="Unassembled WGS sequence"/>
</dbReference>
<reference evidence="2" key="1">
    <citation type="submission" date="2011-04" db="EMBL/GenBank/DDBJ databases">
        <title>Evolution of plant cell wall degrading machinery underlies the functional diversity of forest fungi.</title>
        <authorList>
            <consortium name="US DOE Joint Genome Institute (JGI-PGF)"/>
            <person name="Eastwood D.C."/>
            <person name="Floudas D."/>
            <person name="Binder M."/>
            <person name="Majcherczyk A."/>
            <person name="Schneider P."/>
            <person name="Aerts A."/>
            <person name="Asiegbu F.O."/>
            <person name="Baker S.E."/>
            <person name="Barry K."/>
            <person name="Bendiksby M."/>
            <person name="Blumentritt M."/>
            <person name="Coutinho P.M."/>
            <person name="Cullen D."/>
            <person name="Cullen D."/>
            <person name="Gathman A."/>
            <person name="Goodell B."/>
            <person name="Henrissat B."/>
            <person name="Ihrmark K."/>
            <person name="Kauserud H."/>
            <person name="Kohler A."/>
            <person name="LaButti K."/>
            <person name="Lapidus A."/>
            <person name="Lavin J.L."/>
            <person name="Lee Y.-H."/>
            <person name="Lindquist E."/>
            <person name="Lilly W."/>
            <person name="Lucas S."/>
            <person name="Morin E."/>
            <person name="Murat C."/>
            <person name="Oguiza J.A."/>
            <person name="Park J."/>
            <person name="Pisabarro A.G."/>
            <person name="Riley R."/>
            <person name="Rosling A."/>
            <person name="Salamov A."/>
            <person name="Schmidt O."/>
            <person name="Schmutz J."/>
            <person name="Skrede I."/>
            <person name="Stenlid J."/>
            <person name="Wiebenga A."/>
            <person name="Xie X."/>
            <person name="Kues U."/>
            <person name="Hibbett D.S."/>
            <person name="Hoffmeister D."/>
            <person name="Hogberg N."/>
            <person name="Martin F."/>
            <person name="Grigoriev I.V."/>
            <person name="Watkinson S.C."/>
        </authorList>
    </citation>
    <scope>NUCLEOTIDE SEQUENCE</scope>
    <source>
        <strain evidence="2">S7.9</strain>
    </source>
</reference>
<organism>
    <name type="scientific">Serpula lacrymans var. lacrymans (strain S7.9)</name>
    <name type="common">Dry rot fungus</name>
    <dbReference type="NCBI Taxonomy" id="578457"/>
    <lineage>
        <taxon>Eukaryota</taxon>
        <taxon>Fungi</taxon>
        <taxon>Dikarya</taxon>
        <taxon>Basidiomycota</taxon>
        <taxon>Agaricomycotina</taxon>
        <taxon>Agaricomycetes</taxon>
        <taxon>Agaricomycetidae</taxon>
        <taxon>Boletales</taxon>
        <taxon>Coniophorineae</taxon>
        <taxon>Serpulaceae</taxon>
        <taxon>Serpula</taxon>
    </lineage>
</organism>